<reference evidence="1 2" key="1">
    <citation type="submission" date="2018-04" db="EMBL/GenBank/DDBJ databases">
        <title>Sphingobacterium cortibacter sp. nov.</title>
        <authorList>
            <person name="Li Y."/>
        </authorList>
    </citation>
    <scope>NUCLEOTIDE SEQUENCE [LARGE SCALE GENOMIC DNA]</scope>
    <source>
        <strain evidence="1 2">2c-3</strain>
    </source>
</reference>
<dbReference type="Proteomes" id="UP000245627">
    <property type="component" value="Unassembled WGS sequence"/>
</dbReference>
<dbReference type="EMBL" id="QDKG01000001">
    <property type="protein sequence ID" value="PVH26298.1"/>
    <property type="molecule type" value="Genomic_DNA"/>
</dbReference>
<protein>
    <submittedName>
        <fullName evidence="1">Uncharacterized protein</fullName>
    </submittedName>
</protein>
<evidence type="ECO:0000313" key="1">
    <source>
        <dbReference type="EMBL" id="PVH26298.1"/>
    </source>
</evidence>
<keyword evidence="2" id="KW-1185">Reference proteome</keyword>
<comment type="caution">
    <text evidence="1">The sequence shown here is derived from an EMBL/GenBank/DDBJ whole genome shotgun (WGS) entry which is preliminary data.</text>
</comment>
<name>A0A2T8HLH2_9SPHI</name>
<proteinExistence type="predicted"/>
<dbReference type="AlphaFoldDB" id="A0A2T8HLH2"/>
<accession>A0A2T8HLH2</accession>
<evidence type="ECO:0000313" key="2">
    <source>
        <dbReference type="Proteomes" id="UP000245627"/>
    </source>
</evidence>
<gene>
    <name evidence="1" type="ORF">DC487_01335</name>
</gene>
<dbReference type="PROSITE" id="PS51257">
    <property type="entry name" value="PROKAR_LIPOPROTEIN"/>
    <property type="match status" value="1"/>
</dbReference>
<organism evidence="1 2">
    <name type="scientific">Sphingobacterium corticibacter</name>
    <dbReference type="NCBI Taxonomy" id="2171749"/>
    <lineage>
        <taxon>Bacteria</taxon>
        <taxon>Pseudomonadati</taxon>
        <taxon>Bacteroidota</taxon>
        <taxon>Sphingobacteriia</taxon>
        <taxon>Sphingobacteriales</taxon>
        <taxon>Sphingobacteriaceae</taxon>
        <taxon>Sphingobacterium</taxon>
    </lineage>
</organism>
<sequence>MKLFFPKCIIVLLIVFGCTRSNEDKAHTLIEDYIAKHAHDPESYESVEFGNLDPVDNLVFADQKYQELQKQLDIESDLDIKLQIIDELRQMLDSKEYGEGFAVIHTYRAKNSFGAKTLSTTRFYINKDLSKVVGYENE</sequence>
<dbReference type="RefSeq" id="WP_116774163.1">
    <property type="nucleotide sequence ID" value="NZ_QDKG01000001.1"/>
</dbReference>
<dbReference type="OrthoDB" id="799204at2"/>